<organism evidence="2 3">
    <name type="scientific">Elysia crispata</name>
    <name type="common">lettuce slug</name>
    <dbReference type="NCBI Taxonomy" id="231223"/>
    <lineage>
        <taxon>Eukaryota</taxon>
        <taxon>Metazoa</taxon>
        <taxon>Spiralia</taxon>
        <taxon>Lophotrochozoa</taxon>
        <taxon>Mollusca</taxon>
        <taxon>Gastropoda</taxon>
        <taxon>Heterobranchia</taxon>
        <taxon>Euthyneura</taxon>
        <taxon>Panpulmonata</taxon>
        <taxon>Sacoglossa</taxon>
        <taxon>Placobranchoidea</taxon>
        <taxon>Plakobranchidae</taxon>
        <taxon>Elysia</taxon>
    </lineage>
</organism>
<feature type="region of interest" description="Disordered" evidence="1">
    <location>
        <begin position="22"/>
        <end position="73"/>
    </location>
</feature>
<gene>
    <name evidence="2" type="ORF">RRG08_012655</name>
</gene>
<evidence type="ECO:0000313" key="2">
    <source>
        <dbReference type="EMBL" id="KAK3751593.1"/>
    </source>
</evidence>
<protein>
    <submittedName>
        <fullName evidence="2">Uncharacterized protein</fullName>
    </submittedName>
</protein>
<reference evidence="2" key="1">
    <citation type="journal article" date="2023" name="G3 (Bethesda)">
        <title>A reference genome for the long-term kleptoplast-retaining sea slug Elysia crispata morphotype clarki.</title>
        <authorList>
            <person name="Eastman K.E."/>
            <person name="Pendleton A.L."/>
            <person name="Shaikh M.A."/>
            <person name="Suttiyut T."/>
            <person name="Ogas R."/>
            <person name="Tomko P."/>
            <person name="Gavelis G."/>
            <person name="Widhalm J.R."/>
            <person name="Wisecaver J.H."/>
        </authorList>
    </citation>
    <scope>NUCLEOTIDE SEQUENCE</scope>
    <source>
        <strain evidence="2">ECLA1</strain>
    </source>
</reference>
<evidence type="ECO:0000256" key="1">
    <source>
        <dbReference type="SAM" id="MobiDB-lite"/>
    </source>
</evidence>
<comment type="caution">
    <text evidence="2">The sequence shown here is derived from an EMBL/GenBank/DDBJ whole genome shotgun (WGS) entry which is preliminary data.</text>
</comment>
<dbReference type="AlphaFoldDB" id="A0AAE0YMN1"/>
<feature type="compositionally biased region" description="Basic and acidic residues" evidence="1">
    <location>
        <begin position="58"/>
        <end position="73"/>
    </location>
</feature>
<accession>A0AAE0YMN1</accession>
<name>A0AAE0YMN1_9GAST</name>
<proteinExistence type="predicted"/>
<sequence>MICENRVLSALATHQGLIRLTSTTKSTSAEHNTHPLSMRQHQSQAEAEPTERSQVWLERADQGDRGADARETWVETTRPHNLMATEMSPDLHALHRWQTSTSRPHYLLSLFYLSLDGCLAD</sequence>
<dbReference type="EMBL" id="JAWDGP010005812">
    <property type="protein sequence ID" value="KAK3751593.1"/>
    <property type="molecule type" value="Genomic_DNA"/>
</dbReference>
<evidence type="ECO:0000313" key="3">
    <source>
        <dbReference type="Proteomes" id="UP001283361"/>
    </source>
</evidence>
<keyword evidence="3" id="KW-1185">Reference proteome</keyword>
<dbReference type="Proteomes" id="UP001283361">
    <property type="component" value="Unassembled WGS sequence"/>
</dbReference>